<evidence type="ECO:0000256" key="2">
    <source>
        <dbReference type="ARBA" id="ARBA00007758"/>
    </source>
</evidence>
<dbReference type="RefSeq" id="WP_114987245.1">
    <property type="nucleotide sequence ID" value="NZ_BRLJ01000009.1"/>
</dbReference>
<feature type="domain" description="Thioredoxin" evidence="8">
    <location>
        <begin position="34"/>
        <end position="176"/>
    </location>
</feature>
<organism evidence="9 10">
    <name type="scientific">Pragia fontium</name>
    <dbReference type="NCBI Taxonomy" id="82985"/>
    <lineage>
        <taxon>Bacteria</taxon>
        <taxon>Pseudomonadati</taxon>
        <taxon>Pseudomonadota</taxon>
        <taxon>Gammaproteobacteria</taxon>
        <taxon>Enterobacterales</taxon>
        <taxon>Budviciaceae</taxon>
        <taxon>Pragia</taxon>
    </lineage>
</organism>
<dbReference type="InterPro" id="IPR036249">
    <property type="entry name" value="Thioredoxin-like_sf"/>
</dbReference>
<evidence type="ECO:0000256" key="6">
    <source>
        <dbReference type="ARBA" id="ARBA00023284"/>
    </source>
</evidence>
<dbReference type="InterPro" id="IPR004799">
    <property type="entry name" value="Periplasmic_diS_OxRdtase_DsbE"/>
</dbReference>
<evidence type="ECO:0000256" key="3">
    <source>
        <dbReference type="ARBA" id="ARBA00013827"/>
    </source>
</evidence>
<sequence>MNRLKLFLPLLLVLLLGIGLFFGLQQDPHQLGLTQQDKPMPAFIAENLSAEQQSFSQQDFKGHITLLNVWASWCPACKSEFPFLQQLNHRPDIKLYGLNYRDNRRAAQGVLNTLGNPFLGSIYDPEGKLALELGVYGTPETYLIDSHGIIRYRYAGELNQEVWQKEFQPKIAVLQKLSSSTQESSQ</sequence>
<dbReference type="SUPFAM" id="SSF52833">
    <property type="entry name" value="Thioredoxin-like"/>
    <property type="match status" value="1"/>
</dbReference>
<protein>
    <recommendedName>
        <fullName evidence="3">Thiol:disulfide interchange protein DsbE</fullName>
    </recommendedName>
    <alternativeName>
        <fullName evidence="7">Cytochrome c biogenesis protein CcmG</fullName>
    </alternativeName>
</protein>
<dbReference type="EMBL" id="BRLJ01000009">
    <property type="protein sequence ID" value="GKX64316.1"/>
    <property type="molecule type" value="Genomic_DNA"/>
</dbReference>
<name>A0ABQ5LMU8_9GAMM</name>
<dbReference type="PANTHER" id="PTHR42852">
    <property type="entry name" value="THIOL:DISULFIDE INTERCHANGE PROTEIN DSBE"/>
    <property type="match status" value="1"/>
</dbReference>
<keyword evidence="10" id="KW-1185">Reference proteome</keyword>
<dbReference type="PANTHER" id="PTHR42852:SF6">
    <property type="entry name" value="THIOL:DISULFIDE INTERCHANGE PROTEIN DSBE"/>
    <property type="match status" value="1"/>
</dbReference>
<evidence type="ECO:0000313" key="9">
    <source>
        <dbReference type="EMBL" id="GKX64316.1"/>
    </source>
</evidence>
<evidence type="ECO:0000256" key="5">
    <source>
        <dbReference type="ARBA" id="ARBA00023157"/>
    </source>
</evidence>
<evidence type="ECO:0000256" key="1">
    <source>
        <dbReference type="ARBA" id="ARBA00004383"/>
    </source>
</evidence>
<gene>
    <name evidence="9" type="primary">ccmG</name>
    <name evidence="9" type="ORF">SOASR032_28850</name>
</gene>
<dbReference type="Gene3D" id="3.40.30.10">
    <property type="entry name" value="Glutaredoxin"/>
    <property type="match status" value="1"/>
</dbReference>
<dbReference type="InterPro" id="IPR050553">
    <property type="entry name" value="Thioredoxin_ResA/DsbE_sf"/>
</dbReference>
<reference evidence="9" key="1">
    <citation type="submission" date="2022-06" db="EMBL/GenBank/DDBJ databases">
        <title>Draft genome sequences of Pragia fontium str. JCM24417.</title>
        <authorList>
            <person name="Wakabayashi Y."/>
            <person name="Kojima K."/>
        </authorList>
    </citation>
    <scope>NUCLEOTIDE SEQUENCE</scope>
    <source>
        <strain evidence="9">JCM 24417</strain>
    </source>
</reference>
<dbReference type="NCBIfam" id="TIGR00385">
    <property type="entry name" value="dsbE"/>
    <property type="match status" value="1"/>
</dbReference>
<comment type="subcellular location">
    <subcellularLocation>
        <location evidence="1">Cell inner membrane</location>
        <topology evidence="1">Single-pass membrane protein</topology>
        <orientation evidence="1">Periplasmic side</orientation>
    </subcellularLocation>
</comment>
<accession>A0ABQ5LMU8</accession>
<evidence type="ECO:0000313" key="10">
    <source>
        <dbReference type="Proteomes" id="UP001059610"/>
    </source>
</evidence>
<evidence type="ECO:0000256" key="4">
    <source>
        <dbReference type="ARBA" id="ARBA00022748"/>
    </source>
</evidence>
<dbReference type="InterPro" id="IPR013766">
    <property type="entry name" value="Thioredoxin_domain"/>
</dbReference>
<comment type="caution">
    <text evidence="9">The sequence shown here is derived from an EMBL/GenBank/DDBJ whole genome shotgun (WGS) entry which is preliminary data.</text>
</comment>
<dbReference type="InterPro" id="IPR017937">
    <property type="entry name" value="Thioredoxin_CS"/>
</dbReference>
<dbReference type="InterPro" id="IPR013740">
    <property type="entry name" value="Redoxin"/>
</dbReference>
<dbReference type="PROSITE" id="PS51352">
    <property type="entry name" value="THIOREDOXIN_2"/>
    <property type="match status" value="1"/>
</dbReference>
<dbReference type="CDD" id="cd03010">
    <property type="entry name" value="TlpA_like_DsbE"/>
    <property type="match status" value="1"/>
</dbReference>
<dbReference type="PROSITE" id="PS00194">
    <property type="entry name" value="THIOREDOXIN_1"/>
    <property type="match status" value="1"/>
</dbReference>
<comment type="similarity">
    <text evidence="2">Belongs to the thioredoxin family. DsbE subfamily.</text>
</comment>
<evidence type="ECO:0000259" key="8">
    <source>
        <dbReference type="PROSITE" id="PS51352"/>
    </source>
</evidence>
<dbReference type="Proteomes" id="UP001059610">
    <property type="component" value="Unassembled WGS sequence"/>
</dbReference>
<proteinExistence type="inferred from homology"/>
<dbReference type="Pfam" id="PF08534">
    <property type="entry name" value="Redoxin"/>
    <property type="match status" value="1"/>
</dbReference>
<keyword evidence="6" id="KW-0676">Redox-active center</keyword>
<keyword evidence="5" id="KW-1015">Disulfide bond</keyword>
<keyword evidence="4" id="KW-0201">Cytochrome c-type biogenesis</keyword>
<evidence type="ECO:0000256" key="7">
    <source>
        <dbReference type="ARBA" id="ARBA00032826"/>
    </source>
</evidence>